<dbReference type="SMART" id="SM00369">
    <property type="entry name" value="LRR_TYP"/>
    <property type="match status" value="10"/>
</dbReference>
<evidence type="ECO:0000256" key="10">
    <source>
        <dbReference type="ARBA" id="ARBA00023170"/>
    </source>
</evidence>
<evidence type="ECO:0000256" key="11">
    <source>
        <dbReference type="ARBA" id="ARBA00023180"/>
    </source>
</evidence>
<dbReference type="Pfam" id="PF00560">
    <property type="entry name" value="LRR_1"/>
    <property type="match status" value="6"/>
</dbReference>
<keyword evidence="7" id="KW-0677">Repeat</keyword>
<dbReference type="PRINTS" id="PR00019">
    <property type="entry name" value="LEURICHRPT"/>
</dbReference>
<protein>
    <submittedName>
        <fullName evidence="16">Verticillium wilt disease resistance protein</fullName>
    </submittedName>
</protein>
<evidence type="ECO:0000256" key="14">
    <source>
        <dbReference type="SAM" id="SignalP"/>
    </source>
</evidence>
<dbReference type="FunFam" id="3.80.10.10:FF:000213">
    <property type="entry name" value="Tyrosine-sulfated glycopeptide receptor 1"/>
    <property type="match status" value="1"/>
</dbReference>
<keyword evidence="18" id="KW-1185">Reference proteome</keyword>
<comment type="similarity">
    <text evidence="2">Belongs to the RLP family.</text>
</comment>
<proteinExistence type="inferred from homology"/>
<sequence length="1439" mass="161914">MKAHIIFWLFFIPFCLINSSSHNFVVKGYCLGHQRSLLLQLKNNLIFNPEKSSKLVHWNQSEYDCCKWHGVTCKDGHVTALDLSQESISGGLNDSSAIFSLQYLQSLNLAFNDFHSVIPKDLHKLKNLRYLNFSDAGFEGQVPKEISHLTRLVTLDLSSLITSHQNIKLENPNIETLLKNLTDITELYLDGVAISASGEKWVRALSSLKGLRVLSMSSCNLSGPFDSSLSKLQSLYFLKLNHNNLSSILPDSFANFSNLTILQLSSCGLNGFSPKHIFQLQTLKFLDISDNQYLHGSLPDFPPLAALQYLNLSHTNFSGSLPNSFSNLKHLSTIDLSYCQFNGTLPRSMSKLTQLLYLDLSSNNLTGPLPSFNMSKNLTYISLFLNHLSGNLPSDHFEGLINLVSVNLGFNSFNGNVPSSVLKLPYLRELKLPYNQLNGTLGEFDSTYSSVLEILDLTSNNLQGPIPLSVFNIKTLRFIQLSYNKFNGTIYLDIIRRLRNLTILGLSHNNLYVDVNIKLDHDLLPFPKMRILMLDSCKLREIPSFLRNQSTLLALQISENKIEGLIPNWIWQLDSLITLNLSHNYLIGMERSVSNFSSNLLIGDFSYNQLQGPISFIPGYAIYLDYSSNRLNSFIPPDIGNHIPYIRLLFLSNNNFQGQIHESFCNASTLNLLDLSHNNFVGTIPKCFAALSSSLKMLNFGGNKLRGHIPTTMFQNSCALRLLNLNDNLLDSSVPKSLVNCKELEVLNLGKNSLTGKFPCFLSKISSLRVMVLRSNKFHGSIKCSNSFGDWKMLHIADLASNNFGGTLSPALLNSWKAMMRDEDELGPEFGHLFFDIVDIFHPMRFKDVLQNLNKVLALKVAKLVANMSHSILDQAYLDGGSILANLVRYQDSIIIVNKGQQMNLVKIQSAFTYIDMSNNYLEGPIPYEITQLKALNALNLSHNALSSHIPSSVGNLKNLESLDLSNNSLNGKIPQELSSIYFLEYMNLSFNHLVGRIPLGTQIQSFDTDSFKGNERLCGPPLTNNCNDDGVQGQPPPASELSHSHNDSSIDWNFLNEMLYRFIPQLDFVYEQHEGKRYRTLRWSEDGINSLLEFSLRSNKLHGSIGCPNNTGDWEMLHIVDIASNNLSGTISGTLLKSWKAMMRDGGVLGPELGHLYFEIVDNFHPMSFQAILPHLNKYLALKLLKLVANISLSIVDQGFADINSLDLDHYQDSIIVVNKGRQMKFVKIEMAFTYVDISNNYLEGPIPDELMELEVLNALNLSHNAFMGHISSSVGNLKNLESIDFSNNFFNGEIPQELSSLSYMGYLNLSFNHLVGRIPLGTQVQTFDADSFEGNEGLCGPPLTSNCSDDGIQGLPPQASESSHSHTESSIDWNFLSVELGFIFGFGVFILPIILWGKWRLWYSKHVDEILYKFISRLDFVYEQHEGKRYRTLRWRY</sequence>
<evidence type="ECO:0000259" key="15">
    <source>
        <dbReference type="Pfam" id="PF08263"/>
    </source>
</evidence>
<keyword evidence="9 13" id="KW-0472">Membrane</keyword>
<evidence type="ECO:0000256" key="13">
    <source>
        <dbReference type="SAM" id="Phobius"/>
    </source>
</evidence>
<dbReference type="EnsemblPlants" id="KEH28909">
    <property type="protein sequence ID" value="KEH28909"/>
    <property type="gene ID" value="MTR_4g417270"/>
</dbReference>
<feature type="domain" description="Leucine-rich repeat-containing N-terminal plant-type" evidence="15">
    <location>
        <begin position="33"/>
        <end position="73"/>
    </location>
</feature>
<dbReference type="PANTHER" id="PTHR48061">
    <property type="entry name" value="LEUCINE-RICH REPEAT RECEPTOR PROTEIN KINASE EMS1-LIKE-RELATED"/>
    <property type="match status" value="1"/>
</dbReference>
<accession>A0A072UGP7</accession>
<evidence type="ECO:0000256" key="4">
    <source>
        <dbReference type="ARBA" id="ARBA00022614"/>
    </source>
</evidence>
<evidence type="ECO:0000256" key="5">
    <source>
        <dbReference type="ARBA" id="ARBA00022692"/>
    </source>
</evidence>
<evidence type="ECO:0000313" key="16">
    <source>
        <dbReference type="EMBL" id="KEH28909.1"/>
    </source>
</evidence>
<dbReference type="Gene3D" id="3.80.10.10">
    <property type="entry name" value="Ribonuclease Inhibitor"/>
    <property type="match status" value="6"/>
</dbReference>
<keyword evidence="8 13" id="KW-1133">Transmembrane helix</keyword>
<evidence type="ECO:0000256" key="6">
    <source>
        <dbReference type="ARBA" id="ARBA00022729"/>
    </source>
</evidence>
<dbReference type="HOGENOM" id="CLU_000288_18_3_1"/>
<dbReference type="InterPro" id="IPR001611">
    <property type="entry name" value="Leu-rich_rpt"/>
</dbReference>
<gene>
    <name evidence="16" type="ordered locus">MTR_4g417270</name>
</gene>
<dbReference type="GO" id="GO:0005886">
    <property type="term" value="C:plasma membrane"/>
    <property type="evidence" value="ECO:0007669"/>
    <property type="project" value="UniProtKB-SubCell"/>
</dbReference>
<evidence type="ECO:0000256" key="12">
    <source>
        <dbReference type="SAM" id="MobiDB-lite"/>
    </source>
</evidence>
<keyword evidence="3" id="KW-1003">Cell membrane</keyword>
<evidence type="ECO:0000256" key="8">
    <source>
        <dbReference type="ARBA" id="ARBA00022989"/>
    </source>
</evidence>
<evidence type="ECO:0000256" key="1">
    <source>
        <dbReference type="ARBA" id="ARBA00004251"/>
    </source>
</evidence>
<dbReference type="InterPro" id="IPR003591">
    <property type="entry name" value="Leu-rich_rpt_typical-subtyp"/>
</dbReference>
<dbReference type="SUPFAM" id="SSF52058">
    <property type="entry name" value="L domain-like"/>
    <property type="match status" value="5"/>
</dbReference>
<feature type="chain" id="PRO_5014499621" evidence="14">
    <location>
        <begin position="20"/>
        <end position="1439"/>
    </location>
</feature>
<dbReference type="FunFam" id="3.80.10.10:FF:000041">
    <property type="entry name" value="LRR receptor-like serine/threonine-protein kinase ERECTA"/>
    <property type="match status" value="1"/>
</dbReference>
<keyword evidence="11" id="KW-0325">Glycoprotein</keyword>
<reference evidence="17" key="3">
    <citation type="submission" date="2015-04" db="UniProtKB">
        <authorList>
            <consortium name="EnsemblPlants"/>
        </authorList>
    </citation>
    <scope>IDENTIFICATION</scope>
    <source>
        <strain evidence="17">cv. Jemalong A17</strain>
    </source>
</reference>
<dbReference type="FunFam" id="3.80.10.10:FF:000111">
    <property type="entry name" value="LRR receptor-like serine/threonine-protein kinase ERECTA"/>
    <property type="match status" value="2"/>
</dbReference>
<evidence type="ECO:0000256" key="3">
    <source>
        <dbReference type="ARBA" id="ARBA00022475"/>
    </source>
</evidence>
<reference evidence="16 18" key="2">
    <citation type="journal article" date="2014" name="BMC Genomics">
        <title>An improved genome release (version Mt4.0) for the model legume Medicago truncatula.</title>
        <authorList>
            <person name="Tang H."/>
            <person name="Krishnakumar V."/>
            <person name="Bidwell S."/>
            <person name="Rosen B."/>
            <person name="Chan A."/>
            <person name="Zhou S."/>
            <person name="Gentzbittel L."/>
            <person name="Childs K.L."/>
            <person name="Yandell M."/>
            <person name="Gundlach H."/>
            <person name="Mayer K.F."/>
            <person name="Schwartz D.C."/>
            <person name="Town C.D."/>
        </authorList>
    </citation>
    <scope>GENOME REANNOTATION</scope>
    <source>
        <strain evidence="16">A17</strain>
        <strain evidence="17 18">cv. Jemalong A17</strain>
    </source>
</reference>
<feature type="region of interest" description="Disordered" evidence="12">
    <location>
        <begin position="1024"/>
        <end position="1045"/>
    </location>
</feature>
<reference evidence="16 18" key="1">
    <citation type="journal article" date="2011" name="Nature">
        <title>The Medicago genome provides insight into the evolution of rhizobial symbioses.</title>
        <authorList>
            <person name="Young N.D."/>
            <person name="Debelle F."/>
            <person name="Oldroyd G.E."/>
            <person name="Geurts R."/>
            <person name="Cannon S.B."/>
            <person name="Udvardi M.K."/>
            <person name="Benedito V.A."/>
            <person name="Mayer K.F."/>
            <person name="Gouzy J."/>
            <person name="Schoof H."/>
            <person name="Van de Peer Y."/>
            <person name="Proost S."/>
            <person name="Cook D.R."/>
            <person name="Meyers B.C."/>
            <person name="Spannagl M."/>
            <person name="Cheung F."/>
            <person name="De Mita S."/>
            <person name="Krishnakumar V."/>
            <person name="Gundlach H."/>
            <person name="Zhou S."/>
            <person name="Mudge J."/>
            <person name="Bharti A.K."/>
            <person name="Murray J.D."/>
            <person name="Naoumkina M.A."/>
            <person name="Rosen B."/>
            <person name="Silverstein K.A."/>
            <person name="Tang H."/>
            <person name="Rombauts S."/>
            <person name="Zhao P.X."/>
            <person name="Zhou P."/>
            <person name="Barbe V."/>
            <person name="Bardou P."/>
            <person name="Bechner M."/>
            <person name="Bellec A."/>
            <person name="Berger A."/>
            <person name="Berges H."/>
            <person name="Bidwell S."/>
            <person name="Bisseling T."/>
            <person name="Choisne N."/>
            <person name="Couloux A."/>
            <person name="Denny R."/>
            <person name="Deshpande S."/>
            <person name="Dai X."/>
            <person name="Doyle J.J."/>
            <person name="Dudez A.M."/>
            <person name="Farmer A.D."/>
            <person name="Fouteau S."/>
            <person name="Franken C."/>
            <person name="Gibelin C."/>
            <person name="Gish J."/>
            <person name="Goldstein S."/>
            <person name="Gonzalez A.J."/>
            <person name="Green P.J."/>
            <person name="Hallab A."/>
            <person name="Hartog M."/>
            <person name="Hua A."/>
            <person name="Humphray S.J."/>
            <person name="Jeong D.H."/>
            <person name="Jing Y."/>
            <person name="Jocker A."/>
            <person name="Kenton S.M."/>
            <person name="Kim D.J."/>
            <person name="Klee K."/>
            <person name="Lai H."/>
            <person name="Lang C."/>
            <person name="Lin S."/>
            <person name="Macmil S.L."/>
            <person name="Magdelenat G."/>
            <person name="Matthews L."/>
            <person name="McCorrison J."/>
            <person name="Monaghan E.L."/>
            <person name="Mun J.H."/>
            <person name="Najar F.Z."/>
            <person name="Nicholson C."/>
            <person name="Noirot C."/>
            <person name="O'Bleness M."/>
            <person name="Paule C.R."/>
            <person name="Poulain J."/>
            <person name="Prion F."/>
            <person name="Qin B."/>
            <person name="Qu C."/>
            <person name="Retzel E.F."/>
            <person name="Riddle C."/>
            <person name="Sallet E."/>
            <person name="Samain S."/>
            <person name="Samson N."/>
            <person name="Sanders I."/>
            <person name="Saurat O."/>
            <person name="Scarpelli C."/>
            <person name="Schiex T."/>
            <person name="Segurens B."/>
            <person name="Severin A.J."/>
            <person name="Sherrier D.J."/>
            <person name="Shi R."/>
            <person name="Sims S."/>
            <person name="Singer S.R."/>
            <person name="Sinharoy S."/>
            <person name="Sterck L."/>
            <person name="Viollet A."/>
            <person name="Wang B.B."/>
            <person name="Wang K."/>
            <person name="Wang M."/>
            <person name="Wang X."/>
            <person name="Warfsmann J."/>
            <person name="Weissenbach J."/>
            <person name="White D.D."/>
            <person name="White J.D."/>
            <person name="Wiley G.B."/>
            <person name="Wincker P."/>
            <person name="Xing Y."/>
            <person name="Yang L."/>
            <person name="Yao Z."/>
            <person name="Ying F."/>
            <person name="Zhai J."/>
            <person name="Zhou L."/>
            <person name="Zuber A."/>
            <person name="Denarie J."/>
            <person name="Dixon R.A."/>
            <person name="May G.D."/>
            <person name="Schwartz D.C."/>
            <person name="Rogers J."/>
            <person name="Quetier F."/>
            <person name="Town C.D."/>
            <person name="Roe B.A."/>
        </authorList>
    </citation>
    <scope>NUCLEOTIDE SEQUENCE [LARGE SCALE GENOMIC DNA]</scope>
    <source>
        <strain evidence="16">A17</strain>
        <strain evidence="17 18">cv. Jemalong A17</strain>
    </source>
</reference>
<feature type="transmembrane region" description="Helical" evidence="13">
    <location>
        <begin position="1375"/>
        <end position="1398"/>
    </location>
</feature>
<keyword evidence="10" id="KW-0675">Receptor</keyword>
<dbReference type="Proteomes" id="UP000002051">
    <property type="component" value="Chromosome 4"/>
</dbReference>
<keyword evidence="5 13" id="KW-0812">Transmembrane</keyword>
<dbReference type="Pfam" id="PF08263">
    <property type="entry name" value="LRRNT_2"/>
    <property type="match status" value="1"/>
</dbReference>
<evidence type="ECO:0000256" key="7">
    <source>
        <dbReference type="ARBA" id="ARBA00022737"/>
    </source>
</evidence>
<name>A0A072UGP7_MEDTR</name>
<dbReference type="InterPro" id="IPR032675">
    <property type="entry name" value="LRR_dom_sf"/>
</dbReference>
<dbReference type="InterPro" id="IPR046956">
    <property type="entry name" value="RLP23-like"/>
</dbReference>
<keyword evidence="6 14" id="KW-0732">Signal</keyword>
<dbReference type="PANTHER" id="PTHR48061:SF2">
    <property type="entry name" value="RECEPTOR LIKE PROTEIN 30-LIKE"/>
    <property type="match status" value="1"/>
</dbReference>
<dbReference type="InterPro" id="IPR013210">
    <property type="entry name" value="LRR_N_plant-typ"/>
</dbReference>
<dbReference type="EMBL" id="CM001220">
    <property type="protein sequence ID" value="KEH28909.1"/>
    <property type="molecule type" value="Genomic_DNA"/>
</dbReference>
<comment type="subcellular location">
    <subcellularLocation>
        <location evidence="1">Cell membrane</location>
        <topology evidence="1">Single-pass type I membrane protein</topology>
    </subcellularLocation>
</comment>
<feature type="signal peptide" evidence="14">
    <location>
        <begin position="1"/>
        <end position="19"/>
    </location>
</feature>
<organism evidence="16 18">
    <name type="scientific">Medicago truncatula</name>
    <name type="common">Barrel medic</name>
    <name type="synonym">Medicago tribuloides</name>
    <dbReference type="NCBI Taxonomy" id="3880"/>
    <lineage>
        <taxon>Eukaryota</taxon>
        <taxon>Viridiplantae</taxon>
        <taxon>Streptophyta</taxon>
        <taxon>Embryophyta</taxon>
        <taxon>Tracheophyta</taxon>
        <taxon>Spermatophyta</taxon>
        <taxon>Magnoliopsida</taxon>
        <taxon>eudicotyledons</taxon>
        <taxon>Gunneridae</taxon>
        <taxon>Pentapetalae</taxon>
        <taxon>rosids</taxon>
        <taxon>fabids</taxon>
        <taxon>Fabales</taxon>
        <taxon>Fabaceae</taxon>
        <taxon>Papilionoideae</taxon>
        <taxon>50 kb inversion clade</taxon>
        <taxon>NPAAA clade</taxon>
        <taxon>Hologalegina</taxon>
        <taxon>IRL clade</taxon>
        <taxon>Trifolieae</taxon>
        <taxon>Medicago</taxon>
    </lineage>
</organism>
<dbReference type="Pfam" id="PF13855">
    <property type="entry name" value="LRR_8"/>
    <property type="match status" value="3"/>
</dbReference>
<evidence type="ECO:0000256" key="2">
    <source>
        <dbReference type="ARBA" id="ARBA00009592"/>
    </source>
</evidence>
<dbReference type="STRING" id="3880.A0A072UGP7"/>
<keyword evidence="4" id="KW-0433">Leucine-rich repeat</keyword>
<evidence type="ECO:0000256" key="9">
    <source>
        <dbReference type="ARBA" id="ARBA00023136"/>
    </source>
</evidence>
<evidence type="ECO:0000313" key="18">
    <source>
        <dbReference type="Proteomes" id="UP000002051"/>
    </source>
</evidence>
<evidence type="ECO:0000313" key="17">
    <source>
        <dbReference type="EnsemblPlants" id="KEH28909"/>
    </source>
</evidence>